<dbReference type="AlphaFoldDB" id="A0A0E9VDB2"/>
<reference evidence="1" key="1">
    <citation type="submission" date="2014-11" db="EMBL/GenBank/DDBJ databases">
        <authorList>
            <person name="Amaro Gonzalez C."/>
        </authorList>
    </citation>
    <scope>NUCLEOTIDE SEQUENCE</scope>
</reference>
<reference evidence="1" key="2">
    <citation type="journal article" date="2015" name="Fish Shellfish Immunol.">
        <title>Early steps in the European eel (Anguilla anguilla)-Vibrio vulnificus interaction in the gills: Role of the RtxA13 toxin.</title>
        <authorList>
            <person name="Callol A."/>
            <person name="Pajuelo D."/>
            <person name="Ebbesson L."/>
            <person name="Teles M."/>
            <person name="MacKenzie S."/>
            <person name="Amaro C."/>
        </authorList>
    </citation>
    <scope>NUCLEOTIDE SEQUENCE</scope>
</reference>
<evidence type="ECO:0000313" key="1">
    <source>
        <dbReference type="EMBL" id="JAH76037.1"/>
    </source>
</evidence>
<sequence>MHCLYSDFHGHKSALKCKGIAHLS</sequence>
<proteinExistence type="predicted"/>
<dbReference type="EMBL" id="GBXM01032540">
    <property type="protein sequence ID" value="JAH76037.1"/>
    <property type="molecule type" value="Transcribed_RNA"/>
</dbReference>
<organism evidence="1">
    <name type="scientific">Anguilla anguilla</name>
    <name type="common">European freshwater eel</name>
    <name type="synonym">Muraena anguilla</name>
    <dbReference type="NCBI Taxonomy" id="7936"/>
    <lineage>
        <taxon>Eukaryota</taxon>
        <taxon>Metazoa</taxon>
        <taxon>Chordata</taxon>
        <taxon>Craniata</taxon>
        <taxon>Vertebrata</taxon>
        <taxon>Euteleostomi</taxon>
        <taxon>Actinopterygii</taxon>
        <taxon>Neopterygii</taxon>
        <taxon>Teleostei</taxon>
        <taxon>Anguilliformes</taxon>
        <taxon>Anguillidae</taxon>
        <taxon>Anguilla</taxon>
    </lineage>
</organism>
<protein>
    <submittedName>
        <fullName evidence="1">Uncharacterized protein</fullName>
    </submittedName>
</protein>
<accession>A0A0E9VDB2</accession>
<name>A0A0E9VDB2_ANGAN</name>